<dbReference type="Pfam" id="PF11595">
    <property type="entry name" value="DUF3245"/>
    <property type="match status" value="1"/>
</dbReference>
<dbReference type="PANTHER" id="PTHR35741:SF1">
    <property type="entry name" value="FACTOR CWC22-LIKE PROTEIN, PUTATIVE (DUF3245)-RELATED"/>
    <property type="match status" value="1"/>
</dbReference>
<evidence type="ECO:0000256" key="1">
    <source>
        <dbReference type="SAM" id="MobiDB-lite"/>
    </source>
</evidence>
<comment type="caution">
    <text evidence="2">The sequence shown here is derived from an EMBL/GenBank/DDBJ whole genome shotgun (WGS) entry which is preliminary data.</text>
</comment>
<reference evidence="2" key="1">
    <citation type="submission" date="2022-04" db="EMBL/GenBank/DDBJ databases">
        <title>A functionally conserved STORR gene fusion in Papaver species that diverged 16.8 million years ago.</title>
        <authorList>
            <person name="Catania T."/>
        </authorList>
    </citation>
    <scope>NUCLEOTIDE SEQUENCE</scope>
    <source>
        <strain evidence="2">S-188037</strain>
    </source>
</reference>
<dbReference type="AlphaFoldDB" id="A0AAD4X978"/>
<dbReference type="EMBL" id="JAJJMB010012776">
    <property type="protein sequence ID" value="KAI3873421.1"/>
    <property type="molecule type" value="Genomic_DNA"/>
</dbReference>
<feature type="compositionally biased region" description="Acidic residues" evidence="1">
    <location>
        <begin position="36"/>
        <end position="45"/>
    </location>
</feature>
<feature type="region of interest" description="Disordered" evidence="1">
    <location>
        <begin position="27"/>
        <end position="140"/>
    </location>
</feature>
<keyword evidence="3" id="KW-1185">Reference proteome</keyword>
<protein>
    <submittedName>
        <fullName evidence="2">Uncharacterized protein</fullName>
    </submittedName>
</protein>
<evidence type="ECO:0000313" key="3">
    <source>
        <dbReference type="Proteomes" id="UP001202328"/>
    </source>
</evidence>
<sequence>MIPETAAKAKDAPKLVKLDRARKLAESWVNNMSGSPDDESIEEKEPEARPARLGLGAKATPQTRLGPSSDPAGKSLHNKLEASKKRAAAKTLEEESMAKDGQASVDDDYEEPESRTNAFTKKVVVPAVPLSSQGKKKRRR</sequence>
<dbReference type="PANTHER" id="PTHR35741">
    <property type="entry name" value="FACTOR CWC22-LIKE PROTEIN, PUTATIVE (DUF3245)-RELATED"/>
    <property type="match status" value="1"/>
</dbReference>
<evidence type="ECO:0000313" key="2">
    <source>
        <dbReference type="EMBL" id="KAI3873421.1"/>
    </source>
</evidence>
<dbReference type="InterPro" id="IPR021641">
    <property type="entry name" value="DUF3245"/>
</dbReference>
<accession>A0AAD4X978</accession>
<name>A0AAD4X978_9MAGN</name>
<gene>
    <name evidence="2" type="ORF">MKW98_008073</name>
</gene>
<proteinExistence type="predicted"/>
<organism evidence="2 3">
    <name type="scientific">Papaver atlanticum</name>
    <dbReference type="NCBI Taxonomy" id="357466"/>
    <lineage>
        <taxon>Eukaryota</taxon>
        <taxon>Viridiplantae</taxon>
        <taxon>Streptophyta</taxon>
        <taxon>Embryophyta</taxon>
        <taxon>Tracheophyta</taxon>
        <taxon>Spermatophyta</taxon>
        <taxon>Magnoliopsida</taxon>
        <taxon>Ranunculales</taxon>
        <taxon>Papaveraceae</taxon>
        <taxon>Papaveroideae</taxon>
        <taxon>Papaver</taxon>
    </lineage>
</organism>
<dbReference type="Proteomes" id="UP001202328">
    <property type="component" value="Unassembled WGS sequence"/>
</dbReference>